<dbReference type="Proteomes" id="UP001230156">
    <property type="component" value="Unassembled WGS sequence"/>
</dbReference>
<evidence type="ECO:0000313" key="2">
    <source>
        <dbReference type="EMBL" id="MDQ7249512.1"/>
    </source>
</evidence>
<comment type="caution">
    <text evidence="2">The sequence shown here is derived from an EMBL/GenBank/DDBJ whole genome shotgun (WGS) entry which is preliminary data.</text>
</comment>
<protein>
    <submittedName>
        <fullName evidence="2">Carboxymuconolactone decarboxylase family protein</fullName>
    </submittedName>
</protein>
<dbReference type="InterPro" id="IPR003779">
    <property type="entry name" value="CMD-like"/>
</dbReference>
<proteinExistence type="predicted"/>
<dbReference type="Gene3D" id="1.20.1290.10">
    <property type="entry name" value="AhpD-like"/>
    <property type="match status" value="1"/>
</dbReference>
<sequence>MQPRLNAFQAAPDLMKAVLALSEASKASGLETGIKELVKIRASQINGCAFCLEMHTREARALGESEERLHLIAGWRESPLYNARERAALAWTEALTLIADTHAPDNVYDEARKQFSDQELTELTVGIGLINLWNRIQVSFRAIHPVQKKAAA</sequence>
<dbReference type="SUPFAM" id="SSF69118">
    <property type="entry name" value="AhpD-like"/>
    <property type="match status" value="1"/>
</dbReference>
<dbReference type="Pfam" id="PF02627">
    <property type="entry name" value="CMD"/>
    <property type="match status" value="1"/>
</dbReference>
<keyword evidence="3" id="KW-1185">Reference proteome</keyword>
<dbReference type="NCBIfam" id="TIGR00778">
    <property type="entry name" value="ahpD_dom"/>
    <property type="match status" value="1"/>
</dbReference>
<dbReference type="InterPro" id="IPR029032">
    <property type="entry name" value="AhpD-like"/>
</dbReference>
<dbReference type="RefSeq" id="WP_379957560.1">
    <property type="nucleotide sequence ID" value="NZ_JAUYVI010000005.1"/>
</dbReference>
<dbReference type="PANTHER" id="PTHR34846:SF10">
    <property type="entry name" value="CYTOPLASMIC PROTEIN"/>
    <property type="match status" value="1"/>
</dbReference>
<organism evidence="2 3">
    <name type="scientific">Dongia sedimenti</name>
    <dbReference type="NCBI Taxonomy" id="3064282"/>
    <lineage>
        <taxon>Bacteria</taxon>
        <taxon>Pseudomonadati</taxon>
        <taxon>Pseudomonadota</taxon>
        <taxon>Alphaproteobacteria</taxon>
        <taxon>Rhodospirillales</taxon>
        <taxon>Dongiaceae</taxon>
        <taxon>Dongia</taxon>
    </lineage>
</organism>
<dbReference type="InterPro" id="IPR004675">
    <property type="entry name" value="AhpD_core"/>
</dbReference>
<name>A0ABU0YP69_9PROT</name>
<gene>
    <name evidence="2" type="ORF">Q8A70_17625</name>
</gene>
<evidence type="ECO:0000313" key="3">
    <source>
        <dbReference type="Proteomes" id="UP001230156"/>
    </source>
</evidence>
<dbReference type="EMBL" id="JAUYVI010000005">
    <property type="protein sequence ID" value="MDQ7249512.1"/>
    <property type="molecule type" value="Genomic_DNA"/>
</dbReference>
<feature type="domain" description="Carboxymuconolactone decarboxylase-like" evidence="1">
    <location>
        <begin position="12"/>
        <end position="94"/>
    </location>
</feature>
<evidence type="ECO:0000259" key="1">
    <source>
        <dbReference type="Pfam" id="PF02627"/>
    </source>
</evidence>
<accession>A0ABU0YP69</accession>
<dbReference type="PANTHER" id="PTHR34846">
    <property type="entry name" value="4-CARBOXYMUCONOLACTONE DECARBOXYLASE FAMILY PROTEIN (AFU_ORTHOLOGUE AFUA_6G11590)"/>
    <property type="match status" value="1"/>
</dbReference>
<reference evidence="3" key="1">
    <citation type="submission" date="2023-08" db="EMBL/GenBank/DDBJ databases">
        <title>Rhodospirillaceae gen. nov., a novel taxon isolated from the Yangtze River Yuezi River estuary sludge.</title>
        <authorList>
            <person name="Ruan L."/>
        </authorList>
    </citation>
    <scope>NUCLEOTIDE SEQUENCE [LARGE SCALE GENOMIC DNA]</scope>
    <source>
        <strain evidence="3">R-7</strain>
    </source>
</reference>